<name>A0ABT9HR75_9SPHN</name>
<dbReference type="SUPFAM" id="SSF52540">
    <property type="entry name" value="P-loop containing nucleoside triphosphate hydrolases"/>
    <property type="match status" value="1"/>
</dbReference>
<dbReference type="InterPro" id="IPR011646">
    <property type="entry name" value="KAP_P-loop"/>
</dbReference>
<reference evidence="2 3" key="1">
    <citation type="submission" date="2023-08" db="EMBL/GenBank/DDBJ databases">
        <title>genomic of G39.</title>
        <authorList>
            <person name="Wang Y."/>
        </authorList>
    </citation>
    <scope>NUCLEOTIDE SEQUENCE [LARGE SCALE GENOMIC DNA]</scope>
    <source>
        <strain evidence="2 3">G39</strain>
    </source>
</reference>
<evidence type="ECO:0000259" key="1">
    <source>
        <dbReference type="Pfam" id="PF07693"/>
    </source>
</evidence>
<feature type="domain" description="KAP NTPase" evidence="1">
    <location>
        <begin position="17"/>
        <end position="196"/>
    </location>
</feature>
<dbReference type="RefSeq" id="WP_305932919.1">
    <property type="nucleotide sequence ID" value="NZ_JAVAIM010000001.1"/>
</dbReference>
<gene>
    <name evidence="2" type="ORF">Q9K02_10965</name>
</gene>
<proteinExistence type="predicted"/>
<comment type="caution">
    <text evidence="2">The sequence shown here is derived from an EMBL/GenBank/DDBJ whole genome shotgun (WGS) entry which is preliminary data.</text>
</comment>
<dbReference type="EMBL" id="JAVAIM010000001">
    <property type="protein sequence ID" value="MDP4575659.1"/>
    <property type="molecule type" value="Genomic_DNA"/>
</dbReference>
<evidence type="ECO:0000313" key="2">
    <source>
        <dbReference type="EMBL" id="MDP4575659.1"/>
    </source>
</evidence>
<protein>
    <recommendedName>
        <fullName evidence="1">KAP NTPase domain-containing protein</fullName>
    </recommendedName>
</protein>
<organism evidence="2 3">
    <name type="scientific">Qipengyuania profundimaris</name>
    <dbReference type="NCBI Taxonomy" id="3067652"/>
    <lineage>
        <taxon>Bacteria</taxon>
        <taxon>Pseudomonadati</taxon>
        <taxon>Pseudomonadota</taxon>
        <taxon>Alphaproteobacteria</taxon>
        <taxon>Sphingomonadales</taxon>
        <taxon>Erythrobacteraceae</taxon>
        <taxon>Qipengyuania</taxon>
    </lineage>
</organism>
<accession>A0ABT9HR75</accession>
<dbReference type="Pfam" id="PF07693">
    <property type="entry name" value="KAP_NTPase"/>
    <property type="match status" value="1"/>
</dbReference>
<dbReference type="InterPro" id="IPR027417">
    <property type="entry name" value="P-loop_NTPase"/>
</dbReference>
<sequence length="557" mass="63255">MSTEYVIAEIERFLTSDENAVLCISGAWGVGKTFTWRKIVQEIGSDKKIKAESYSYVSLFGLKTYEEVKREIFRKTVSTTEPLRKSDEETVSGQLSKVFDGIKGNLGAFGAVFGNKGSAVSSLLEELSFAAIRNRLICFDDLERAGADISIKDVLGLAHYLNEERDCKVVILLNDDKFDDEQDHNAFREQFEKVVHSNVVFAPSPDEALGIALEVDGVAREQIRKVMKAVSCNNIRIIKKIERIYNLCLIEDHPDHEKRQFAHTIAVAAYLRFGVSDTGALQGLRSFNTFSFVNDGEEQEKDWVQQVKAAGYLATDDVDLLLIDAVEKGYVEEAKLERALEDSRKHRILHGLENEFSKAWESFHSNLRHEPADIVSTLSEAMKSMPEAISPSNASGTLNLMDELGFEDAANDAAKVYFAERDFDFRQLEDDHFLWLEGRANPRFQAEVDRLKDTFVDNRRPSDIIKKMTEDSGWGRRDIQLLNTLNVQQLVTMIDELEGEDLTRNLRFLRTFVGSQDDQYQPFGERLQAAFVEISHRSPSVEKKLRAERLLPREDAN</sequence>
<dbReference type="Proteomes" id="UP001240639">
    <property type="component" value="Unassembled WGS sequence"/>
</dbReference>
<evidence type="ECO:0000313" key="3">
    <source>
        <dbReference type="Proteomes" id="UP001240639"/>
    </source>
</evidence>
<keyword evidence="3" id="KW-1185">Reference proteome</keyword>
<dbReference type="Gene3D" id="3.40.50.300">
    <property type="entry name" value="P-loop containing nucleotide triphosphate hydrolases"/>
    <property type="match status" value="1"/>
</dbReference>